<dbReference type="EMBL" id="BGPR01055221">
    <property type="protein sequence ID" value="GBO31838.1"/>
    <property type="molecule type" value="Genomic_DNA"/>
</dbReference>
<evidence type="ECO:0000313" key="1">
    <source>
        <dbReference type="EMBL" id="GBO31838.1"/>
    </source>
</evidence>
<gene>
    <name evidence="1" type="ORF">AVEN_164276_1</name>
</gene>
<keyword evidence="2" id="KW-1185">Reference proteome</keyword>
<dbReference type="AlphaFoldDB" id="A0A4Y2W5M3"/>
<dbReference type="Proteomes" id="UP000499080">
    <property type="component" value="Unassembled WGS sequence"/>
</dbReference>
<organism evidence="1 2">
    <name type="scientific">Araneus ventricosus</name>
    <name type="common">Orbweaver spider</name>
    <name type="synonym">Epeira ventricosa</name>
    <dbReference type="NCBI Taxonomy" id="182803"/>
    <lineage>
        <taxon>Eukaryota</taxon>
        <taxon>Metazoa</taxon>
        <taxon>Ecdysozoa</taxon>
        <taxon>Arthropoda</taxon>
        <taxon>Chelicerata</taxon>
        <taxon>Arachnida</taxon>
        <taxon>Araneae</taxon>
        <taxon>Araneomorphae</taxon>
        <taxon>Entelegynae</taxon>
        <taxon>Araneoidea</taxon>
        <taxon>Araneidae</taxon>
        <taxon>Araneus</taxon>
    </lineage>
</organism>
<reference evidence="1 2" key="1">
    <citation type="journal article" date="2019" name="Sci. Rep.">
        <title>Orb-weaving spider Araneus ventricosus genome elucidates the spidroin gene catalogue.</title>
        <authorList>
            <person name="Kono N."/>
            <person name="Nakamura H."/>
            <person name="Ohtoshi R."/>
            <person name="Moran D.A.P."/>
            <person name="Shinohara A."/>
            <person name="Yoshida Y."/>
            <person name="Fujiwara M."/>
            <person name="Mori M."/>
            <person name="Tomita M."/>
            <person name="Arakawa K."/>
        </authorList>
    </citation>
    <scope>NUCLEOTIDE SEQUENCE [LARGE SCALE GENOMIC DNA]</scope>
</reference>
<proteinExistence type="predicted"/>
<accession>A0A4Y2W5M3</accession>
<protein>
    <submittedName>
        <fullName evidence="1">Uncharacterized protein</fullName>
    </submittedName>
</protein>
<evidence type="ECO:0000313" key="2">
    <source>
        <dbReference type="Proteomes" id="UP000499080"/>
    </source>
</evidence>
<name>A0A4Y2W5M3_ARAVE</name>
<sequence length="111" mass="12495">AIPVSISLHPVLFITTCRVLPKQLDVPEQQTLLVRFLIEELGVPHITITTIQQDSQPVNSHPLPCFRIETRTTKIQQHKSSSIQLVIPEIRHPSGAMGLKKYSVVLLSERL</sequence>
<feature type="non-terminal residue" evidence="1">
    <location>
        <position position="1"/>
    </location>
</feature>
<comment type="caution">
    <text evidence="1">The sequence shown here is derived from an EMBL/GenBank/DDBJ whole genome shotgun (WGS) entry which is preliminary data.</text>
</comment>